<feature type="domain" description="FAT" evidence="15">
    <location>
        <begin position="1717"/>
        <end position="2324"/>
    </location>
</feature>
<dbReference type="GO" id="GO:0005524">
    <property type="term" value="F:ATP binding"/>
    <property type="evidence" value="ECO:0007669"/>
    <property type="project" value="UniProtKB-KW"/>
</dbReference>
<evidence type="ECO:0000256" key="10">
    <source>
        <dbReference type="ARBA" id="ARBA00023306"/>
    </source>
</evidence>
<dbReference type="Proteomes" id="UP000494163">
    <property type="component" value="Chromosome X"/>
</dbReference>
<evidence type="ECO:0000259" key="15">
    <source>
        <dbReference type="PROSITE" id="PS51189"/>
    </source>
</evidence>
<dbReference type="InterPro" id="IPR016024">
    <property type="entry name" value="ARM-type_fold"/>
</dbReference>
<evidence type="ECO:0000259" key="16">
    <source>
        <dbReference type="PROSITE" id="PS51190"/>
    </source>
</evidence>
<gene>
    <name evidence="17" type="ORF">Dbus_chrXg220</name>
</gene>
<organism evidence="17 18">
    <name type="scientific">Drosophila busckii</name>
    <name type="common">Fruit fly</name>
    <dbReference type="NCBI Taxonomy" id="30019"/>
    <lineage>
        <taxon>Eukaryota</taxon>
        <taxon>Metazoa</taxon>
        <taxon>Ecdysozoa</taxon>
        <taxon>Arthropoda</taxon>
        <taxon>Hexapoda</taxon>
        <taxon>Insecta</taxon>
        <taxon>Pterygota</taxon>
        <taxon>Neoptera</taxon>
        <taxon>Endopterygota</taxon>
        <taxon>Diptera</taxon>
        <taxon>Brachycera</taxon>
        <taxon>Muscomorpha</taxon>
        <taxon>Ephydroidea</taxon>
        <taxon>Drosophilidae</taxon>
        <taxon>Drosophila</taxon>
    </lineage>
</organism>
<evidence type="ECO:0000256" key="5">
    <source>
        <dbReference type="ARBA" id="ARBA00022741"/>
    </source>
</evidence>
<accession>A0A0M4ESM8</accession>
<dbReference type="InterPro" id="IPR038980">
    <property type="entry name" value="ATM_plant"/>
</dbReference>
<reference evidence="17 18" key="1">
    <citation type="submission" date="2015-08" db="EMBL/GenBank/DDBJ databases">
        <title>Ancestral chromatin configuration constrains chromatin evolution on differentiating sex chromosomes in Drosophila.</title>
        <authorList>
            <person name="Zhou Q."/>
            <person name="Bachtrog D."/>
        </authorList>
    </citation>
    <scope>NUCLEOTIDE SEQUENCE [LARGE SCALE GENOMIC DNA]</scope>
    <source>
        <tissue evidence="17">Whole larvae</tissue>
    </source>
</reference>
<dbReference type="OrthoDB" id="381190at2759"/>
<keyword evidence="10" id="KW-0131">Cell cycle</keyword>
<keyword evidence="4" id="KW-0808">Transferase</keyword>
<keyword evidence="3" id="KW-0723">Serine/threonine-protein kinase</keyword>
<evidence type="ECO:0000256" key="9">
    <source>
        <dbReference type="ARBA" id="ARBA00023242"/>
    </source>
</evidence>
<dbReference type="PROSITE" id="PS00915">
    <property type="entry name" value="PI3_4_KINASE_1"/>
    <property type="match status" value="1"/>
</dbReference>
<keyword evidence="18" id="KW-1185">Reference proteome</keyword>
<evidence type="ECO:0000313" key="18">
    <source>
        <dbReference type="Proteomes" id="UP000494163"/>
    </source>
</evidence>
<keyword evidence="6" id="KW-0227">DNA damage</keyword>
<dbReference type="Pfam" id="PF02260">
    <property type="entry name" value="FATC"/>
    <property type="match status" value="1"/>
</dbReference>
<feature type="domain" description="FATC" evidence="16">
    <location>
        <begin position="2742"/>
        <end position="2774"/>
    </location>
</feature>
<dbReference type="FunFam" id="3.30.1010.10:FF:000023">
    <property type="entry name" value="Serine/threonine-protein kinase ATM"/>
    <property type="match status" value="1"/>
</dbReference>
<dbReference type="PROSITE" id="PS00916">
    <property type="entry name" value="PI3_4_KINASE_2"/>
    <property type="match status" value="1"/>
</dbReference>
<dbReference type="Pfam" id="PF00454">
    <property type="entry name" value="PI3_PI4_kinase"/>
    <property type="match status" value="1"/>
</dbReference>
<dbReference type="CDD" id="cd05171">
    <property type="entry name" value="PIKKc_ATM"/>
    <property type="match status" value="1"/>
</dbReference>
<dbReference type="SMART" id="SM01343">
    <property type="entry name" value="FATC"/>
    <property type="match status" value="1"/>
</dbReference>
<dbReference type="GO" id="GO:0004674">
    <property type="term" value="F:protein serine/threonine kinase activity"/>
    <property type="evidence" value="ECO:0007669"/>
    <property type="project" value="UniProtKB-KW"/>
</dbReference>
<evidence type="ECO:0000256" key="11">
    <source>
        <dbReference type="ARBA" id="ARBA00047899"/>
    </source>
</evidence>
<dbReference type="GO" id="GO:0005634">
    <property type="term" value="C:nucleus"/>
    <property type="evidence" value="ECO:0007669"/>
    <property type="project" value="UniProtKB-SubCell"/>
</dbReference>
<dbReference type="STRING" id="30019.A0A0M4ESM8"/>
<dbReference type="Gene3D" id="1.10.1070.11">
    <property type="entry name" value="Phosphatidylinositol 3-/4-kinase, catalytic domain"/>
    <property type="match status" value="1"/>
</dbReference>
<evidence type="ECO:0000256" key="12">
    <source>
        <dbReference type="ARBA" id="ARBA00048679"/>
    </source>
</evidence>
<dbReference type="PROSITE" id="PS51190">
    <property type="entry name" value="FATC"/>
    <property type="match status" value="1"/>
</dbReference>
<dbReference type="InterPro" id="IPR003152">
    <property type="entry name" value="FATC_dom"/>
</dbReference>
<keyword evidence="9" id="KW-0539">Nucleus</keyword>
<keyword evidence="5" id="KW-0547">Nucleotide-binding</keyword>
<keyword evidence="8" id="KW-0067">ATP-binding</keyword>
<evidence type="ECO:0000256" key="13">
    <source>
        <dbReference type="ARBA" id="ARBA00073111"/>
    </source>
</evidence>
<evidence type="ECO:0000256" key="6">
    <source>
        <dbReference type="ARBA" id="ARBA00022763"/>
    </source>
</evidence>
<evidence type="ECO:0000313" key="17">
    <source>
        <dbReference type="EMBL" id="ALC48364.1"/>
    </source>
</evidence>
<dbReference type="OMA" id="AYCRLDS"/>
<comment type="subcellular location">
    <subcellularLocation>
        <location evidence="1">Nucleus</location>
    </subcellularLocation>
</comment>
<dbReference type="SMART" id="SM00146">
    <property type="entry name" value="PI3Kc"/>
    <property type="match status" value="1"/>
</dbReference>
<comment type="catalytic activity">
    <reaction evidence="11">
        <text>L-threonyl-[protein] + ATP = O-phospho-L-threonyl-[protein] + ADP + H(+)</text>
        <dbReference type="Rhea" id="RHEA:46608"/>
        <dbReference type="Rhea" id="RHEA-COMP:11060"/>
        <dbReference type="Rhea" id="RHEA-COMP:11605"/>
        <dbReference type="ChEBI" id="CHEBI:15378"/>
        <dbReference type="ChEBI" id="CHEBI:30013"/>
        <dbReference type="ChEBI" id="CHEBI:30616"/>
        <dbReference type="ChEBI" id="CHEBI:61977"/>
        <dbReference type="ChEBI" id="CHEBI:456216"/>
        <dbReference type="EC" id="2.7.11.1"/>
    </reaction>
</comment>
<dbReference type="InterPro" id="IPR036940">
    <property type="entry name" value="PI3/4_kinase_cat_sf"/>
</dbReference>
<evidence type="ECO:0000256" key="8">
    <source>
        <dbReference type="ARBA" id="ARBA00022840"/>
    </source>
</evidence>
<feature type="domain" description="PI3K/PI4K catalytic" evidence="14">
    <location>
        <begin position="2428"/>
        <end position="2741"/>
    </location>
</feature>
<dbReference type="PANTHER" id="PTHR37079">
    <property type="entry name" value="SERINE/THREONINE-PROTEIN KINASE ATM"/>
    <property type="match status" value="1"/>
</dbReference>
<dbReference type="EMBL" id="CP012528">
    <property type="protein sequence ID" value="ALC48364.1"/>
    <property type="molecule type" value="Genomic_DNA"/>
</dbReference>
<dbReference type="PROSITE" id="PS51189">
    <property type="entry name" value="FAT"/>
    <property type="match status" value="1"/>
</dbReference>
<evidence type="ECO:0000256" key="7">
    <source>
        <dbReference type="ARBA" id="ARBA00022777"/>
    </source>
</evidence>
<protein>
    <recommendedName>
        <fullName evidence="13">Serine/threonine-protein kinase ATM</fullName>
        <ecNumber evidence="2">2.7.11.1</ecNumber>
    </recommendedName>
</protein>
<dbReference type="InterPro" id="IPR011009">
    <property type="entry name" value="Kinase-like_dom_sf"/>
</dbReference>
<name>A0A0M4ESM8_DROBS</name>
<dbReference type="SUPFAM" id="SSF56112">
    <property type="entry name" value="Protein kinase-like (PK-like)"/>
    <property type="match status" value="1"/>
</dbReference>
<sequence length="2774" mass="316960">MSGLLNELQRITNDLHSEKAPTRNKAIEQLDQKLNNSKEAINDVLARKKELSWQNVFEATKEAIFRHAANMLDAREKAFKALADKRYLYGNAITKIIDYNLEIGRTNGAYFLDKSTVFNAFEEGLKQRGVVQHFGDHFINILDRGIYLSPSYVRDLKVSEYSRILSYLFELNVDKDEFLHSKLLKCITKTLQLAQDRVQLHADLDGYLPALISFAQEPHTADRKCEIVRIYQLFVSQLAVNYHHNLCKHMQEIMPKLCEFHNDDVFRDDTKTIFFDCIIQSLHALYPKLHNGDFDTFHVALNESWPQTMQKLKSIIHMEIRRNSMVRCKTSQLLSDKFSEEFIKMSSLVMYILLWHLETNRNADAAEAPNKRQRVDKMETMFNLIDKQETSFNDIWFAICAELLLLSDCIINAANYQQILQTTLDVLLIDGNARNMRSVRQCLSSLLQKEQQLVQSQGMQPNYLAEAWTQIATHLIAEVQPAATVIQEKQLILQLMIRHQKLSATLCSTLLQSITTTQMLRRNECIATIREIFKHAEHCGLDKTAAEMESIINWAFASDKSSATQMIHNIAALDAKLLADTFAIGIINFLDEQQLKQLTSNATATPIAASNLQLLQFKYNEQLVCLQQSFQLQLQVADSQQSAVVIGNKNCLFQNNFELLMRLLNFGTSNEHCIGAILKDLKSLYKLVCFIERLLYYKVLDAQNFMQCVLIKRIGLFLSHIEFQYKANELSSMDDCDLQDILQQQLLVLDVFSSHPILLQYLETQPIDMLLEFIGAVLKQNSTRRDPLESKDRSSLTLKCLHILGRVCAYSSWSHEAFKHISQHIRAQSPPEHVLLVIKMLCSSSKLSDECIGWLVDELKTLIQHHYLNAQIVSQLVDYMPVIFYFVYNLEQLLDDMLIALMSMLKISMRKSYPTHISVKIISCVAEIAQRCSNIYELDNFAVICKSVGKFLTMPTLEVRLKTLSTLTLLLNTNYCNEQLNAVGSSEQHLEFCEQLYETIDWNKLTFTSEDLKQNCISVIIQTLLAFFAYSTYHQELALQHLLEHCAEHKLTETDFSALKSNVPDRGQPLRELIKPYADVLLHNWISKQYSHSKFPYYLCFNTKEEYLNAHAGHILAYTLIYAKPEDVKRIDKSLSKESALPVLLAYVLSDLADCDESESVLFRQHHDNLTKNLAQLKLNPLDLPLNATTLYNAIKLVLDKEQLAKLFGQAVSCARMPMWYNLSVSSLFKCLKANIQGRSWSQDARIQWMSALMFEQPHVLIDLLIILKSDCYNAVISSHVLRCFFLYAILAVATLDAVSALEASAKAEPDSLLLTVHAAYFVRDAWYFSCRLLLATKCAQVQHAVLQLLQQLLSKGNFEAACLNAHMDDIAKILVQCVQQLHQPHLKQQAIGLLETIVDNYAEQLHLDSLLAEASETAEWLALRQKLATNSPNSFELDVASSIRVFLKSSRLQSLHTLRKYLAEHKHHLQDQEQLLLELYNRLIRMVREQEHSLEALKCLAELGPLKIKHISYYFQTDFDAPTEQPMEQFLGSIMQTLEQHLFQFNIHTQQSLINVAIDVVNSPSGRKLIAEHTNLRIFSTKGSKASFLHASGSVRCIDWLNLLRSCEHLDYESWLCTFMSRIFIACGWQGFDAFAGKCFSFAKACLQPFIKLLLADKDVHLESLCAMLDYFFAKSCDSQASTGIYQEKRAIKRFLYMCECVRFCNNWQIPIKLSNVVRASNHCQAYFLSIMYLELWACSASATELTNSSILADEEFQNCAKTAYESIGCLDAIPGFLNPLRSRLDYLSLNNNICGILVESDGLDMPNSQLCLDIMKSNGMLTFAKLQQQQSQSKQLDYEILWRLGQWDEQVDGHQKVNTANNMELEFKKHHYMALKSISNREEENTLSAINNAYICVQHILRDISVECLQSVYKYMTWLCTLQQATDFCQLQFGNHLSSDEINGTLDKWRTELELTYGNFNCKEHILTHQITLFKLAGTRANRRLQQYYKQTPVDTYLLKCIAECKAAGKLNLASKYIAMLRTMPEVKAPTKISVLLEDAAVNARTGNYQTAKAILQHVVNHNEFQFCLQRVPALRLQGEFLLDCNGESMAHTLEHKFMGSLKLLEQFRKHKTLLMEKHPDIFAWQSFDAFENEQRMAAHEAIAKYADREYQQLHDYRHSQEYEMLAHITMHNLRLAGTVTDRQKAPEDRDRQVGAMHLKRFANLDEKELQRIDDNLTEHLCTALEHYMHYCQLDGGHSNAKIYRIIALWFTNAENAQMLLQLKSSLHTVPSYKFICAVNQLAGRLGSKQDDFHKLLVELLVRCAQEHPQQTFYKLYPLVYANMDGGHGNSQRADVATKLIAKACQGNAALAVISKQFEAMFPALINFANSYLEMPPKGGRPNIKGIPDKLKKLNLLKLTSVQCPTLELAIQPSQQYNVNSIVRWKTSEFLVCGGLNAPIKLMCVCSDGLIRAQLIKGKDDLRQDAVMQQVFGFVNELLSSEPEFIERKLQLRTYKVTPLSMRSGILEWCTNTLPVAAYLVGDGAGGAHLKYNPKDWTNRKCREMSLAVLRKPVAARQEVYKEICKRVHPVFHYFLLEKFAIPGVWFERRLAYTNSVATTSMVGYVLGIGDRHTQNILIDEKTAEVVHIDFGHAFEQGKVQATPETVPFRLTRDFVSAMGVCGTNGVFTKSCEATMHILRRYKSVFATILEVLLYDPLFIWGVLSSNQATTSNESKNLLAQRALLLVQHKLEGRESGLLGNASVETQVQRLINEATLPSNLALLYPGWDPYL</sequence>
<dbReference type="Gene3D" id="3.30.1010.10">
    <property type="entry name" value="Phosphatidylinositol 3-kinase Catalytic Subunit, Chain A, domain 4"/>
    <property type="match status" value="1"/>
</dbReference>
<dbReference type="GO" id="GO:0006281">
    <property type="term" value="P:DNA repair"/>
    <property type="evidence" value="ECO:0007669"/>
    <property type="project" value="InterPro"/>
</dbReference>
<evidence type="ECO:0000256" key="3">
    <source>
        <dbReference type="ARBA" id="ARBA00022527"/>
    </source>
</evidence>
<dbReference type="EC" id="2.7.11.1" evidence="2"/>
<keyword evidence="7" id="KW-0418">Kinase</keyword>
<dbReference type="PANTHER" id="PTHR37079:SF4">
    <property type="entry name" value="SERINE_THREONINE-PROTEIN KINASE ATM"/>
    <property type="match status" value="1"/>
</dbReference>
<dbReference type="InterPro" id="IPR014009">
    <property type="entry name" value="PIK_FAT"/>
</dbReference>
<dbReference type="InterPro" id="IPR018936">
    <property type="entry name" value="PI3/4_kinase_CS"/>
</dbReference>
<evidence type="ECO:0000256" key="1">
    <source>
        <dbReference type="ARBA" id="ARBA00004123"/>
    </source>
</evidence>
<dbReference type="InterPro" id="IPR000403">
    <property type="entry name" value="PI3/4_kinase_cat_dom"/>
</dbReference>
<evidence type="ECO:0000256" key="4">
    <source>
        <dbReference type="ARBA" id="ARBA00022679"/>
    </source>
</evidence>
<proteinExistence type="predicted"/>
<dbReference type="InterPro" id="IPR044107">
    <property type="entry name" value="PIKKc_ATM"/>
</dbReference>
<evidence type="ECO:0000259" key="14">
    <source>
        <dbReference type="PROSITE" id="PS50290"/>
    </source>
</evidence>
<dbReference type="PROSITE" id="PS50290">
    <property type="entry name" value="PI3_4_KINASE_3"/>
    <property type="match status" value="1"/>
</dbReference>
<comment type="catalytic activity">
    <reaction evidence="12">
        <text>L-seryl-[protein] + ATP = O-phospho-L-seryl-[protein] + ADP + H(+)</text>
        <dbReference type="Rhea" id="RHEA:17989"/>
        <dbReference type="Rhea" id="RHEA-COMP:9863"/>
        <dbReference type="Rhea" id="RHEA-COMP:11604"/>
        <dbReference type="ChEBI" id="CHEBI:15378"/>
        <dbReference type="ChEBI" id="CHEBI:29999"/>
        <dbReference type="ChEBI" id="CHEBI:30616"/>
        <dbReference type="ChEBI" id="CHEBI:83421"/>
        <dbReference type="ChEBI" id="CHEBI:456216"/>
        <dbReference type="EC" id="2.7.11.1"/>
    </reaction>
</comment>
<dbReference type="SUPFAM" id="SSF48371">
    <property type="entry name" value="ARM repeat"/>
    <property type="match status" value="1"/>
</dbReference>
<evidence type="ECO:0000256" key="2">
    <source>
        <dbReference type="ARBA" id="ARBA00012513"/>
    </source>
</evidence>